<keyword evidence="2" id="KW-1185">Reference proteome</keyword>
<reference evidence="2" key="1">
    <citation type="submission" date="2014-09" db="EMBL/GenBank/DDBJ databases">
        <authorList>
            <person name="Mudge J."/>
            <person name="Ramaraj T."/>
            <person name="Lindquist I.E."/>
            <person name="Bharti A.K."/>
            <person name="Sundararajan A."/>
            <person name="Cameron C.T."/>
            <person name="Woodward J.E."/>
            <person name="May G.D."/>
            <person name="Brubaker C."/>
            <person name="Broadhvest J."/>
            <person name="Wilkins T.A."/>
        </authorList>
    </citation>
    <scope>NUCLEOTIDE SEQUENCE</scope>
    <source>
        <strain evidence="2">cv. AKA8401</strain>
    </source>
</reference>
<dbReference type="AlphaFoldDB" id="A0A0B0NWT1"/>
<evidence type="ECO:0000313" key="2">
    <source>
        <dbReference type="Proteomes" id="UP000032142"/>
    </source>
</evidence>
<sequence>MICDPCKTMVGLWFRCVIFDYVQVHGLPWQWS</sequence>
<accession>A0A0B0NWT1</accession>
<evidence type="ECO:0000313" key="1">
    <source>
        <dbReference type="EMBL" id="KHG15561.1"/>
    </source>
</evidence>
<name>A0A0B0NWT1_GOSAR</name>
<protein>
    <submittedName>
        <fullName evidence="1">Uncharacterized protein</fullName>
    </submittedName>
</protein>
<dbReference type="Proteomes" id="UP000032142">
    <property type="component" value="Unassembled WGS sequence"/>
</dbReference>
<proteinExistence type="predicted"/>
<organism evidence="1 2">
    <name type="scientific">Gossypium arboreum</name>
    <name type="common">Tree cotton</name>
    <name type="synonym">Gossypium nanking</name>
    <dbReference type="NCBI Taxonomy" id="29729"/>
    <lineage>
        <taxon>Eukaryota</taxon>
        <taxon>Viridiplantae</taxon>
        <taxon>Streptophyta</taxon>
        <taxon>Embryophyta</taxon>
        <taxon>Tracheophyta</taxon>
        <taxon>Spermatophyta</taxon>
        <taxon>Magnoliopsida</taxon>
        <taxon>eudicotyledons</taxon>
        <taxon>Gunneridae</taxon>
        <taxon>Pentapetalae</taxon>
        <taxon>rosids</taxon>
        <taxon>malvids</taxon>
        <taxon>Malvales</taxon>
        <taxon>Malvaceae</taxon>
        <taxon>Malvoideae</taxon>
        <taxon>Gossypium</taxon>
    </lineage>
</organism>
<dbReference type="EMBL" id="KN404059">
    <property type="protein sequence ID" value="KHG15561.1"/>
    <property type="molecule type" value="Genomic_DNA"/>
</dbReference>
<gene>
    <name evidence="1" type="ORF">F383_21894</name>
</gene>